<accession>A0ABP7B5H7</accession>
<organism evidence="1 2">
    <name type="scientific">Nonomuraea antimicrobica</name>
    <dbReference type="NCBI Taxonomy" id="561173"/>
    <lineage>
        <taxon>Bacteria</taxon>
        <taxon>Bacillati</taxon>
        <taxon>Actinomycetota</taxon>
        <taxon>Actinomycetes</taxon>
        <taxon>Streptosporangiales</taxon>
        <taxon>Streptosporangiaceae</taxon>
        <taxon>Nonomuraea</taxon>
    </lineage>
</organism>
<comment type="caution">
    <text evidence="1">The sequence shown here is derived from an EMBL/GenBank/DDBJ whole genome shotgun (WGS) entry which is preliminary data.</text>
</comment>
<dbReference type="Proteomes" id="UP001500902">
    <property type="component" value="Unassembled WGS sequence"/>
</dbReference>
<gene>
    <name evidence="1" type="ORF">GCM10022224_009190</name>
</gene>
<proteinExistence type="predicted"/>
<sequence length="103" mass="10965">MAGNISRLYAKRYECPTTPLSVTTSSRRSGAAQVDPDAVRRGRAIGTSTGRARTAETAGSVVIRRHLQIGERPSLPARDLGDDRAHPGEAEAILCADHLLACI</sequence>
<reference evidence="2" key="1">
    <citation type="journal article" date="2019" name="Int. J. Syst. Evol. Microbiol.">
        <title>The Global Catalogue of Microorganisms (GCM) 10K type strain sequencing project: providing services to taxonomists for standard genome sequencing and annotation.</title>
        <authorList>
            <consortium name="The Broad Institute Genomics Platform"/>
            <consortium name="The Broad Institute Genome Sequencing Center for Infectious Disease"/>
            <person name="Wu L."/>
            <person name="Ma J."/>
        </authorList>
    </citation>
    <scope>NUCLEOTIDE SEQUENCE [LARGE SCALE GENOMIC DNA]</scope>
    <source>
        <strain evidence="2">JCM 16904</strain>
    </source>
</reference>
<evidence type="ECO:0000313" key="2">
    <source>
        <dbReference type="Proteomes" id="UP001500902"/>
    </source>
</evidence>
<keyword evidence="2" id="KW-1185">Reference proteome</keyword>
<dbReference type="EMBL" id="BAAAZP010000013">
    <property type="protein sequence ID" value="GAA3648617.1"/>
    <property type="molecule type" value="Genomic_DNA"/>
</dbReference>
<evidence type="ECO:0000313" key="1">
    <source>
        <dbReference type="EMBL" id="GAA3648617.1"/>
    </source>
</evidence>
<name>A0ABP7B5H7_9ACTN</name>
<protein>
    <submittedName>
        <fullName evidence="1">Uncharacterized protein</fullName>
    </submittedName>
</protein>